<name>A0A919IDB7_9ACTN</name>
<evidence type="ECO:0000313" key="2">
    <source>
        <dbReference type="Proteomes" id="UP000619479"/>
    </source>
</evidence>
<proteinExistence type="predicted"/>
<dbReference type="RefSeq" id="WP_203738611.1">
    <property type="nucleotide sequence ID" value="NZ_BAAAUC010000013.1"/>
</dbReference>
<accession>A0A919IDB7</accession>
<sequence>MTVPLARSSLEAHLFIDITPCDCGESRLPRSSTTITLPDGTLGVRYSGVCPSCGRSRVFEFRLPEFEVEQQPDRVTYGSLVRSELIDAGQWVATAARYAALVPDPATGLTGDERRIARTRLNAAVSAVFEAERFLTDESDEMPESAFWSVQGRELFATARDQFHRDDLADLRSRYEARLRQTGSRSDEALRWETPEDAEYRQRLARLRQEWAERHGITDIYDDRQSTEAQRLELRRAERALLGLDVATGASMHGAQSALSAFDSILLAIRREFPQGSDERDRRTAAAEGVRARWCAETGCAVWDIDDDVFTIPDDRLPPAESAWAMVRAAREAAGQDPVTGDFVEAV</sequence>
<dbReference type="AlphaFoldDB" id="A0A919IDB7"/>
<comment type="caution">
    <text evidence="1">The sequence shown here is derived from an EMBL/GenBank/DDBJ whole genome shotgun (WGS) entry which is preliminary data.</text>
</comment>
<organism evidence="1 2">
    <name type="scientific">Actinoplanes cyaneus</name>
    <dbReference type="NCBI Taxonomy" id="52696"/>
    <lineage>
        <taxon>Bacteria</taxon>
        <taxon>Bacillati</taxon>
        <taxon>Actinomycetota</taxon>
        <taxon>Actinomycetes</taxon>
        <taxon>Micromonosporales</taxon>
        <taxon>Micromonosporaceae</taxon>
        <taxon>Actinoplanes</taxon>
    </lineage>
</organism>
<keyword evidence="2" id="KW-1185">Reference proteome</keyword>
<dbReference type="EMBL" id="BOMH01000007">
    <property type="protein sequence ID" value="GID63151.1"/>
    <property type="molecule type" value="Genomic_DNA"/>
</dbReference>
<protein>
    <submittedName>
        <fullName evidence="1">Uncharacterized protein</fullName>
    </submittedName>
</protein>
<dbReference type="Proteomes" id="UP000619479">
    <property type="component" value="Unassembled WGS sequence"/>
</dbReference>
<reference evidence="1" key="1">
    <citation type="submission" date="2021-01" db="EMBL/GenBank/DDBJ databases">
        <title>Whole genome shotgun sequence of Actinoplanes cyaneus NBRC 14990.</title>
        <authorList>
            <person name="Komaki H."/>
            <person name="Tamura T."/>
        </authorList>
    </citation>
    <scope>NUCLEOTIDE SEQUENCE</scope>
    <source>
        <strain evidence="1">NBRC 14990</strain>
    </source>
</reference>
<gene>
    <name evidence="1" type="ORF">Acy02nite_10320</name>
</gene>
<evidence type="ECO:0000313" key="1">
    <source>
        <dbReference type="EMBL" id="GID63151.1"/>
    </source>
</evidence>